<evidence type="ECO:0000256" key="1">
    <source>
        <dbReference type="ARBA" id="ARBA00007401"/>
    </source>
</evidence>
<name>A0ABX4EJ91_SEGBR</name>
<organism evidence="9 10">
    <name type="scientific">Segatella bryantii</name>
    <name type="common">Prevotella bryantii</name>
    <dbReference type="NCBI Taxonomy" id="77095"/>
    <lineage>
        <taxon>Bacteria</taxon>
        <taxon>Pseudomonadati</taxon>
        <taxon>Bacteroidota</taxon>
        <taxon>Bacteroidia</taxon>
        <taxon>Bacteroidales</taxon>
        <taxon>Prevotellaceae</taxon>
        <taxon>Segatella</taxon>
    </lineage>
</organism>
<dbReference type="InterPro" id="IPR008979">
    <property type="entry name" value="Galactose-bd-like_sf"/>
</dbReference>
<sequence length="812" mass="92276">MKKAFLSIIMSLVVSSELQARTCQLFDNDWLFVLGDSVQMSQTGYHDGYWRKLALPHDWAIEGDFHAENKSGASGGALPGGVGWYRKHFSIPAVGTQRYFLEFDGVYMNSTVWINGHQMGTRPYGYSSFEYDITPYLNRGGDNVVAVRVDNSDQPNSRWYSGCGIYRHVWLRSTSSLHISHWGVHVQTTPKGEVVVDVSVADEAREGVRPVIRHVIYDASGKVVAQQEQKATTQKLRVKHPHLWSIDHPYLYQVKSQLIVGRQVIDEVTTQTGFRDSKFDAKTGYWLNGKNIKINGVCLHHDLGCLGAALNEDALHRELQKMKRMGANAIRCSHNPPSPELLAMCDSMGLLVADESFDMWRRKKTKNDYARFFDDWHERDLADMVKRDRNHPCIIMWSIGNEVLEQWSSADADTLTLEQANLILNAGHDQSLLANGKEMTPNALLTQHLANIVRRLDTTRPITAGCNEPAPNNHLFKSGALDIIGFNYHHQWIKDVPKHFPGKPFLLSESVSALQSRDYYMMPSDSIYQAPVEWWLPYTDPSFMCSAYDNMHASWSSTHEQTWDIVKHTPYVSGQFIWTGFDYIGEPTPYGFPARSSYFGIVDLAGFPKDVYYMYQSEWTDKPVLHLFPYWNWIEGQPIDMWCYYNQADEVELFVNGKSQGIRSKAEHEYHAMWRVVYEPGEVKVVARKNGKVIGQETQNTPGLPSEIRLKVDYDGRKENARATGDVKHLVYVEADITDAQGTVVTNADRLIYFEAQGAEIVGVDNGQQTSMERFKDTKRTTFHGKCIVVLQPKSAQFSLQAKAVGLKGTRL</sequence>
<keyword evidence="10" id="KW-1185">Reference proteome</keyword>
<dbReference type="InterPro" id="IPR051913">
    <property type="entry name" value="GH2_Domain-Containing"/>
</dbReference>
<dbReference type="PRINTS" id="PR00132">
    <property type="entry name" value="GLHYDRLASE2"/>
</dbReference>
<gene>
    <name evidence="9" type="ORF">CIK91_03460</name>
</gene>
<dbReference type="Pfam" id="PF02836">
    <property type="entry name" value="Glyco_hydro_2_C"/>
    <property type="match status" value="1"/>
</dbReference>
<dbReference type="InterPro" id="IPR017853">
    <property type="entry name" value="GH"/>
</dbReference>
<evidence type="ECO:0000259" key="4">
    <source>
        <dbReference type="Pfam" id="PF00703"/>
    </source>
</evidence>
<evidence type="ECO:0000256" key="3">
    <source>
        <dbReference type="ARBA" id="ARBA00023295"/>
    </source>
</evidence>
<feature type="domain" description="Glycoside hydrolase family 2 catalytic" evidence="5">
    <location>
        <begin position="285"/>
        <end position="578"/>
    </location>
</feature>
<keyword evidence="2 9" id="KW-0378">Hydrolase</keyword>
<dbReference type="Pfam" id="PF18565">
    <property type="entry name" value="Glyco_hydro2_C5"/>
    <property type="match status" value="1"/>
</dbReference>
<dbReference type="Pfam" id="PF16355">
    <property type="entry name" value="DUF4982"/>
    <property type="match status" value="1"/>
</dbReference>
<comment type="caution">
    <text evidence="9">The sequence shown here is derived from an EMBL/GenBank/DDBJ whole genome shotgun (WGS) entry which is preliminary data.</text>
</comment>
<dbReference type="Gene3D" id="3.20.20.80">
    <property type="entry name" value="Glycosidases"/>
    <property type="match status" value="1"/>
</dbReference>
<reference evidence="9 10" key="1">
    <citation type="submission" date="2017-08" db="EMBL/GenBank/DDBJ databases">
        <title>Comparative genomics of non-oral Prevotella species.</title>
        <authorList>
            <person name="Accetto T."/>
            <person name="Nograsek B."/>
            <person name="Avgustin G."/>
        </authorList>
    </citation>
    <scope>NUCLEOTIDE SEQUENCE [LARGE SCALE GENOMIC DNA]</scope>
    <source>
        <strain evidence="9 10">TC1-1</strain>
    </source>
</reference>
<feature type="domain" description="DUF4982" evidence="7">
    <location>
        <begin position="636"/>
        <end position="694"/>
    </location>
</feature>
<evidence type="ECO:0000259" key="8">
    <source>
        <dbReference type="Pfam" id="PF18565"/>
    </source>
</evidence>
<dbReference type="Pfam" id="PF02837">
    <property type="entry name" value="Glyco_hydro_2_N"/>
    <property type="match status" value="1"/>
</dbReference>
<dbReference type="RefSeq" id="WP_094448155.1">
    <property type="nucleotide sequence ID" value="NZ_CP091801.1"/>
</dbReference>
<evidence type="ECO:0000313" key="9">
    <source>
        <dbReference type="EMBL" id="OYP56383.1"/>
    </source>
</evidence>
<dbReference type="Proteomes" id="UP000216189">
    <property type="component" value="Unassembled WGS sequence"/>
</dbReference>
<dbReference type="InterPro" id="IPR006103">
    <property type="entry name" value="Glyco_hydro_2_cat"/>
</dbReference>
<dbReference type="InterPro" id="IPR006104">
    <property type="entry name" value="Glyco_hydro_2_N"/>
</dbReference>
<evidence type="ECO:0000259" key="7">
    <source>
        <dbReference type="Pfam" id="PF16355"/>
    </source>
</evidence>
<evidence type="ECO:0000259" key="6">
    <source>
        <dbReference type="Pfam" id="PF02837"/>
    </source>
</evidence>
<dbReference type="PROSITE" id="PS00608">
    <property type="entry name" value="GLYCOSYL_HYDROL_F2_2"/>
    <property type="match status" value="1"/>
</dbReference>
<comment type="similarity">
    <text evidence="1">Belongs to the glycosyl hydrolase 2 family.</text>
</comment>
<keyword evidence="3" id="KW-0326">Glycosidase</keyword>
<dbReference type="InterPro" id="IPR040605">
    <property type="entry name" value="Glyco_hydro2_dom5"/>
</dbReference>
<dbReference type="InterPro" id="IPR006102">
    <property type="entry name" value="Ig-like_GH2"/>
</dbReference>
<dbReference type="Gene3D" id="2.60.40.10">
    <property type="entry name" value="Immunoglobulins"/>
    <property type="match status" value="3"/>
</dbReference>
<dbReference type="InterPro" id="IPR013783">
    <property type="entry name" value="Ig-like_fold"/>
</dbReference>
<evidence type="ECO:0000256" key="2">
    <source>
        <dbReference type="ARBA" id="ARBA00022801"/>
    </source>
</evidence>
<dbReference type="Gene3D" id="2.60.120.260">
    <property type="entry name" value="Galactose-binding domain-like"/>
    <property type="match status" value="1"/>
</dbReference>
<dbReference type="GO" id="GO:0016787">
    <property type="term" value="F:hydrolase activity"/>
    <property type="evidence" value="ECO:0007669"/>
    <property type="project" value="UniProtKB-KW"/>
</dbReference>
<dbReference type="PANTHER" id="PTHR42732:SF1">
    <property type="entry name" value="BETA-MANNOSIDASE"/>
    <property type="match status" value="1"/>
</dbReference>
<proteinExistence type="inferred from homology"/>
<evidence type="ECO:0000313" key="10">
    <source>
        <dbReference type="Proteomes" id="UP000216189"/>
    </source>
</evidence>
<dbReference type="SUPFAM" id="SSF49303">
    <property type="entry name" value="beta-Galactosidase/glucuronidase domain"/>
    <property type="match status" value="1"/>
</dbReference>
<dbReference type="InterPro" id="IPR036156">
    <property type="entry name" value="Beta-gal/glucu_dom_sf"/>
</dbReference>
<dbReference type="Pfam" id="PF00703">
    <property type="entry name" value="Glyco_hydro_2"/>
    <property type="match status" value="1"/>
</dbReference>
<dbReference type="PANTHER" id="PTHR42732">
    <property type="entry name" value="BETA-GALACTOSIDASE"/>
    <property type="match status" value="1"/>
</dbReference>
<dbReference type="SUPFAM" id="SSF49785">
    <property type="entry name" value="Galactose-binding domain-like"/>
    <property type="match status" value="1"/>
</dbReference>
<accession>A0ABX4EJ91</accession>
<protein>
    <submittedName>
        <fullName evidence="9">Glycoside hydrolase family 2</fullName>
    </submittedName>
</protein>
<dbReference type="InterPro" id="IPR006101">
    <property type="entry name" value="Glyco_hydro_2"/>
</dbReference>
<dbReference type="SUPFAM" id="SSF51445">
    <property type="entry name" value="(Trans)glycosidases"/>
    <property type="match status" value="1"/>
</dbReference>
<feature type="domain" description="Glycoside hydrolase family 2 immunoglobulin-like beta-sandwich" evidence="4">
    <location>
        <begin position="178"/>
        <end position="275"/>
    </location>
</feature>
<dbReference type="InterPro" id="IPR032311">
    <property type="entry name" value="DUF4982"/>
</dbReference>
<feature type="domain" description="Glycoside hydrolase family 2" evidence="8">
    <location>
        <begin position="721"/>
        <end position="810"/>
    </location>
</feature>
<feature type="domain" description="Glycosyl hydrolases family 2 sugar binding" evidence="6">
    <location>
        <begin position="81"/>
        <end position="171"/>
    </location>
</feature>
<evidence type="ECO:0000259" key="5">
    <source>
        <dbReference type="Pfam" id="PF02836"/>
    </source>
</evidence>
<dbReference type="InterPro" id="IPR023232">
    <property type="entry name" value="Glyco_hydro_2_AS"/>
</dbReference>
<dbReference type="EMBL" id="NPJF01000023">
    <property type="protein sequence ID" value="OYP56383.1"/>
    <property type="molecule type" value="Genomic_DNA"/>
</dbReference>